<evidence type="ECO:0000313" key="1">
    <source>
        <dbReference type="EMBL" id="SFZ86943.1"/>
    </source>
</evidence>
<reference evidence="1" key="1">
    <citation type="submission" date="2016-11" db="EMBL/GenBank/DDBJ databases">
        <authorList>
            <person name="Jaros S."/>
            <person name="Januszkiewicz K."/>
            <person name="Wedrychowicz H."/>
        </authorList>
    </citation>
    <scope>NUCLEOTIDE SEQUENCE</scope>
    <source>
        <strain evidence="1">ACA-DC 565</strain>
    </source>
</reference>
<dbReference type="AlphaFoldDB" id="A0A1K2I3I7"/>
<gene>
    <name evidence="1" type="ORF">LREN565_0056</name>
</gene>
<sequence length="55" mass="6100">MTAVASRKKLLSVARLLQRWWLIAAEQALFSSTARLISYVDNGQAIIGSPVFTSY</sequence>
<dbReference type="EMBL" id="LT634362">
    <property type="protein sequence ID" value="SFZ86943.1"/>
    <property type="molecule type" value="Genomic_DNA"/>
</dbReference>
<name>A0A1K2I3I7_9LACO</name>
<organism evidence="1">
    <name type="scientific">Loigolactobacillus rennini</name>
    <dbReference type="NCBI Taxonomy" id="238013"/>
    <lineage>
        <taxon>Bacteria</taxon>
        <taxon>Bacillati</taxon>
        <taxon>Bacillota</taxon>
        <taxon>Bacilli</taxon>
        <taxon>Lactobacillales</taxon>
        <taxon>Lactobacillaceae</taxon>
        <taxon>Loigolactobacillus</taxon>
    </lineage>
</organism>
<proteinExistence type="predicted"/>
<accession>A0A1K2I3I7</accession>
<protein>
    <submittedName>
        <fullName evidence="1">Uncharacterized protein</fullName>
    </submittedName>
</protein>